<protein>
    <submittedName>
        <fullName evidence="2">(salmon louse) hypothetical protein</fullName>
    </submittedName>
</protein>
<evidence type="ECO:0000313" key="2">
    <source>
        <dbReference type="EMBL" id="CAF2996986.1"/>
    </source>
</evidence>
<feature type="compositionally biased region" description="Basic and acidic residues" evidence="1">
    <location>
        <begin position="99"/>
        <end position="109"/>
    </location>
</feature>
<organism evidence="2 3">
    <name type="scientific">Lepeophtheirus salmonis</name>
    <name type="common">Salmon louse</name>
    <name type="synonym">Caligus salmonis</name>
    <dbReference type="NCBI Taxonomy" id="72036"/>
    <lineage>
        <taxon>Eukaryota</taxon>
        <taxon>Metazoa</taxon>
        <taxon>Ecdysozoa</taxon>
        <taxon>Arthropoda</taxon>
        <taxon>Crustacea</taxon>
        <taxon>Multicrustacea</taxon>
        <taxon>Hexanauplia</taxon>
        <taxon>Copepoda</taxon>
        <taxon>Siphonostomatoida</taxon>
        <taxon>Caligidae</taxon>
        <taxon>Lepeophtheirus</taxon>
    </lineage>
</organism>
<sequence>MEPAFVSSSEECSPDALRHLGLVMVDGLQEMSHLFFLGLKHYIHMENTLIPLAKEVLLCAQKLDEKKTKQHGPWVTLTQTLTLLYRGPASNSHSTRPPPKNDKDGKRKI</sequence>
<evidence type="ECO:0000313" key="3">
    <source>
        <dbReference type="Proteomes" id="UP000675881"/>
    </source>
</evidence>
<accession>A0A7R8HCS0</accession>
<keyword evidence="3" id="KW-1185">Reference proteome</keyword>
<evidence type="ECO:0000256" key="1">
    <source>
        <dbReference type="SAM" id="MobiDB-lite"/>
    </source>
</evidence>
<proteinExistence type="predicted"/>
<reference evidence="2" key="1">
    <citation type="submission" date="2021-02" db="EMBL/GenBank/DDBJ databases">
        <authorList>
            <person name="Bekaert M."/>
        </authorList>
    </citation>
    <scope>NUCLEOTIDE SEQUENCE</scope>
    <source>
        <strain evidence="2">IoA-00</strain>
    </source>
</reference>
<gene>
    <name evidence="2" type="ORF">LSAA_12892</name>
</gene>
<dbReference type="EMBL" id="HG994586">
    <property type="protein sequence ID" value="CAF2996986.1"/>
    <property type="molecule type" value="Genomic_DNA"/>
</dbReference>
<dbReference type="Proteomes" id="UP000675881">
    <property type="component" value="Chromosome 7"/>
</dbReference>
<name>A0A7R8HCS0_LEPSM</name>
<dbReference type="AlphaFoldDB" id="A0A7R8HCS0"/>
<feature type="region of interest" description="Disordered" evidence="1">
    <location>
        <begin position="86"/>
        <end position="109"/>
    </location>
</feature>